<keyword evidence="2" id="KW-1185">Reference proteome</keyword>
<protein>
    <submittedName>
        <fullName evidence="1">Uncharacterized protein</fullName>
    </submittedName>
</protein>
<proteinExistence type="predicted"/>
<comment type="caution">
    <text evidence="1">The sequence shown here is derived from an EMBL/GenBank/DDBJ whole genome shotgun (WGS) entry which is preliminary data.</text>
</comment>
<evidence type="ECO:0000313" key="2">
    <source>
        <dbReference type="Proteomes" id="UP001519460"/>
    </source>
</evidence>
<reference evidence="1 2" key="1">
    <citation type="journal article" date="2023" name="Sci. Data">
        <title>Genome assembly of the Korean intertidal mud-creeper Batillaria attramentaria.</title>
        <authorList>
            <person name="Patra A.K."/>
            <person name="Ho P.T."/>
            <person name="Jun S."/>
            <person name="Lee S.J."/>
            <person name="Kim Y."/>
            <person name="Won Y.J."/>
        </authorList>
    </citation>
    <scope>NUCLEOTIDE SEQUENCE [LARGE SCALE GENOMIC DNA]</scope>
    <source>
        <strain evidence="1">Wonlab-2016</strain>
    </source>
</reference>
<sequence>MCSTVTDNAPLRIFAFIYGVASFEMTLKLALSEEVRHHSACVAAGKRAVTGDCSSLVTRLSRSVEEMGVLFERPALPSCEGHVDK</sequence>
<gene>
    <name evidence="1" type="ORF">BaRGS_00004408</name>
</gene>
<dbReference type="EMBL" id="JACVVK020000016">
    <property type="protein sequence ID" value="KAK7504104.1"/>
    <property type="molecule type" value="Genomic_DNA"/>
</dbReference>
<organism evidence="1 2">
    <name type="scientific">Batillaria attramentaria</name>
    <dbReference type="NCBI Taxonomy" id="370345"/>
    <lineage>
        <taxon>Eukaryota</taxon>
        <taxon>Metazoa</taxon>
        <taxon>Spiralia</taxon>
        <taxon>Lophotrochozoa</taxon>
        <taxon>Mollusca</taxon>
        <taxon>Gastropoda</taxon>
        <taxon>Caenogastropoda</taxon>
        <taxon>Sorbeoconcha</taxon>
        <taxon>Cerithioidea</taxon>
        <taxon>Batillariidae</taxon>
        <taxon>Batillaria</taxon>
    </lineage>
</organism>
<name>A0ABD0LWX5_9CAEN</name>
<dbReference type="Proteomes" id="UP001519460">
    <property type="component" value="Unassembled WGS sequence"/>
</dbReference>
<evidence type="ECO:0000313" key="1">
    <source>
        <dbReference type="EMBL" id="KAK7504104.1"/>
    </source>
</evidence>
<dbReference type="AlphaFoldDB" id="A0ABD0LWX5"/>
<accession>A0ABD0LWX5</accession>